<evidence type="ECO:0000256" key="1">
    <source>
        <dbReference type="ARBA" id="ARBA00022603"/>
    </source>
</evidence>
<dbReference type="GeneID" id="76834717"/>
<dbReference type="InterPro" id="IPR013216">
    <property type="entry name" value="Methyltransf_11"/>
</dbReference>
<dbReference type="GO" id="GO:0008757">
    <property type="term" value="F:S-adenosylmethionine-dependent methyltransferase activity"/>
    <property type="evidence" value="ECO:0007669"/>
    <property type="project" value="InterPro"/>
</dbReference>
<evidence type="ECO:0000313" key="5">
    <source>
        <dbReference type="Proteomes" id="UP001163096"/>
    </source>
</evidence>
<name>A0A9X9S6W5_METOG</name>
<keyword evidence="1 4" id="KW-0489">Methyltransferase</keyword>
<protein>
    <submittedName>
        <fullName evidence="4">Class I SAM-dependent methyltransferase</fullName>
    </submittedName>
</protein>
<dbReference type="GO" id="GO:0140640">
    <property type="term" value="F:catalytic activity, acting on a nucleic acid"/>
    <property type="evidence" value="ECO:0007669"/>
    <property type="project" value="UniProtKB-ARBA"/>
</dbReference>
<dbReference type="KEGG" id="mou:OU421_06405"/>
<keyword evidence="5" id="KW-1185">Reference proteome</keyword>
<dbReference type="Proteomes" id="UP001163096">
    <property type="component" value="Chromosome"/>
</dbReference>
<dbReference type="EMBL" id="CP113361">
    <property type="protein sequence ID" value="WAI02503.1"/>
    <property type="molecule type" value="Genomic_DNA"/>
</dbReference>
<dbReference type="RefSeq" id="WP_268187795.1">
    <property type="nucleotide sequence ID" value="NZ_CP113361.1"/>
</dbReference>
<feature type="domain" description="Methyltransferase type 11" evidence="3">
    <location>
        <begin position="32"/>
        <end position="125"/>
    </location>
</feature>
<organism evidence="4 5">
    <name type="scientific">Methanogenium organophilum</name>
    <dbReference type="NCBI Taxonomy" id="2199"/>
    <lineage>
        <taxon>Archaea</taxon>
        <taxon>Methanobacteriati</taxon>
        <taxon>Methanobacteriota</taxon>
        <taxon>Stenosarchaea group</taxon>
        <taxon>Methanomicrobia</taxon>
        <taxon>Methanomicrobiales</taxon>
        <taxon>Methanomicrobiaceae</taxon>
        <taxon>Methanogenium</taxon>
    </lineage>
</organism>
<dbReference type="SUPFAM" id="SSF53335">
    <property type="entry name" value="S-adenosyl-L-methionine-dependent methyltransferases"/>
    <property type="match status" value="1"/>
</dbReference>
<reference evidence="4" key="1">
    <citation type="submission" date="2022-11" db="EMBL/GenBank/DDBJ databases">
        <title>Complete genome sequence of Methanogenium organophilum DSM 3596.</title>
        <authorList>
            <person name="Chen S.-C."/>
            <person name="Lai S.-J."/>
            <person name="You Y.-T."/>
        </authorList>
    </citation>
    <scope>NUCLEOTIDE SEQUENCE</scope>
    <source>
        <strain evidence="4">DSM 3596</strain>
    </source>
</reference>
<evidence type="ECO:0000256" key="2">
    <source>
        <dbReference type="ARBA" id="ARBA00022679"/>
    </source>
</evidence>
<dbReference type="Pfam" id="PF08241">
    <property type="entry name" value="Methyltransf_11"/>
    <property type="match status" value="1"/>
</dbReference>
<accession>A0A9X9S6W5</accession>
<gene>
    <name evidence="4" type="ORF">OU421_06405</name>
</gene>
<dbReference type="Gene3D" id="3.40.50.150">
    <property type="entry name" value="Vaccinia Virus protein VP39"/>
    <property type="match status" value="1"/>
</dbReference>
<dbReference type="InterPro" id="IPR026113">
    <property type="entry name" value="METTL2/6/8-like"/>
</dbReference>
<dbReference type="AlphaFoldDB" id="A0A9X9S6W5"/>
<dbReference type="InterPro" id="IPR029063">
    <property type="entry name" value="SAM-dependent_MTases_sf"/>
</dbReference>
<sequence>MNAWEQNYQKRGALWQGAATGIPSFPPTTRVLEAGCGNGKTLAALSQNGCHVTGCDIAASALRLARRTARGASLVQADVRSLPFHDHTFNAVVAVHVTGALREADRRRAAAEYARVLLPGGILFFREFSVGDFRCGKGQATEEHTFLRGDGVMTHYFTTDEVEGLFPSEQWKGTVVPERWEMRVRGTRYPREVLSGVFFQRGR</sequence>
<dbReference type="PANTHER" id="PTHR22809:SF5">
    <property type="entry name" value="TRNA N(3)-METHYLCYTIDINE METHYLTRANSFERASE METTL6"/>
    <property type="match status" value="1"/>
</dbReference>
<evidence type="ECO:0000259" key="3">
    <source>
        <dbReference type="Pfam" id="PF08241"/>
    </source>
</evidence>
<dbReference type="CDD" id="cd02440">
    <property type="entry name" value="AdoMet_MTases"/>
    <property type="match status" value="1"/>
</dbReference>
<keyword evidence="2" id="KW-0808">Transferase</keyword>
<dbReference type="PANTHER" id="PTHR22809">
    <property type="entry name" value="METHYLTRANSFERASE-RELATED"/>
    <property type="match status" value="1"/>
</dbReference>
<evidence type="ECO:0000313" key="4">
    <source>
        <dbReference type="EMBL" id="WAI02503.1"/>
    </source>
</evidence>
<proteinExistence type="predicted"/>
<dbReference type="GO" id="GO:0032259">
    <property type="term" value="P:methylation"/>
    <property type="evidence" value="ECO:0007669"/>
    <property type="project" value="UniProtKB-KW"/>
</dbReference>